<name>A0ABU6ZTF9_9FABA</name>
<keyword evidence="3" id="KW-1185">Reference proteome</keyword>
<evidence type="ECO:0000313" key="3">
    <source>
        <dbReference type="Proteomes" id="UP001341840"/>
    </source>
</evidence>
<reference evidence="2 3" key="1">
    <citation type="journal article" date="2023" name="Plants (Basel)">
        <title>Bridging the Gap: Combining Genomics and Transcriptomics Approaches to Understand Stylosanthes scabra, an Orphan Legume from the Brazilian Caatinga.</title>
        <authorList>
            <person name="Ferreira-Neto J.R.C."/>
            <person name="da Silva M.D."/>
            <person name="Binneck E."/>
            <person name="de Melo N.F."/>
            <person name="da Silva R.H."/>
            <person name="de Melo A.L.T.M."/>
            <person name="Pandolfi V."/>
            <person name="Bustamante F.O."/>
            <person name="Brasileiro-Vidal A.C."/>
            <person name="Benko-Iseppon A.M."/>
        </authorList>
    </citation>
    <scope>NUCLEOTIDE SEQUENCE [LARGE SCALE GENOMIC DNA]</scope>
    <source>
        <tissue evidence="2">Leaves</tissue>
    </source>
</reference>
<comment type="caution">
    <text evidence="2">The sequence shown here is derived from an EMBL/GenBank/DDBJ whole genome shotgun (WGS) entry which is preliminary data.</text>
</comment>
<dbReference type="Proteomes" id="UP001341840">
    <property type="component" value="Unassembled WGS sequence"/>
</dbReference>
<proteinExistence type="predicted"/>
<evidence type="ECO:0000313" key="2">
    <source>
        <dbReference type="EMBL" id="MED6225269.1"/>
    </source>
</evidence>
<organism evidence="2 3">
    <name type="scientific">Stylosanthes scabra</name>
    <dbReference type="NCBI Taxonomy" id="79078"/>
    <lineage>
        <taxon>Eukaryota</taxon>
        <taxon>Viridiplantae</taxon>
        <taxon>Streptophyta</taxon>
        <taxon>Embryophyta</taxon>
        <taxon>Tracheophyta</taxon>
        <taxon>Spermatophyta</taxon>
        <taxon>Magnoliopsida</taxon>
        <taxon>eudicotyledons</taxon>
        <taxon>Gunneridae</taxon>
        <taxon>Pentapetalae</taxon>
        <taxon>rosids</taxon>
        <taxon>fabids</taxon>
        <taxon>Fabales</taxon>
        <taxon>Fabaceae</taxon>
        <taxon>Papilionoideae</taxon>
        <taxon>50 kb inversion clade</taxon>
        <taxon>dalbergioids sensu lato</taxon>
        <taxon>Dalbergieae</taxon>
        <taxon>Pterocarpus clade</taxon>
        <taxon>Stylosanthes</taxon>
    </lineage>
</organism>
<sequence>MYLSRHTRLGIIEGIENQMGSGPWMGRMGNKVVCFLWPQQKFNNSLSKKSHCELLRPQCDQVEEAEDTHVATFGEIAKSILTPSTHLKKAAPKGQTCADQKNPKRHTRRNSNSPLTTTFRCDNIRLAH</sequence>
<evidence type="ECO:0000256" key="1">
    <source>
        <dbReference type="SAM" id="MobiDB-lite"/>
    </source>
</evidence>
<gene>
    <name evidence="2" type="ORF">PIB30_092108</name>
</gene>
<protein>
    <submittedName>
        <fullName evidence="2">Uncharacterized protein</fullName>
    </submittedName>
</protein>
<feature type="non-terminal residue" evidence="2">
    <location>
        <position position="128"/>
    </location>
</feature>
<accession>A0ABU6ZTF9</accession>
<dbReference type="EMBL" id="JASCZI010273739">
    <property type="protein sequence ID" value="MED6225269.1"/>
    <property type="molecule type" value="Genomic_DNA"/>
</dbReference>
<feature type="region of interest" description="Disordered" evidence="1">
    <location>
        <begin position="87"/>
        <end position="116"/>
    </location>
</feature>